<dbReference type="InterPro" id="IPR000515">
    <property type="entry name" value="MetI-like"/>
</dbReference>
<evidence type="ECO:0000256" key="5">
    <source>
        <dbReference type="ARBA" id="ARBA00023136"/>
    </source>
</evidence>
<organism evidence="8 9">
    <name type="scientific">Alicyclobacillus dauci</name>
    <dbReference type="NCBI Taxonomy" id="1475485"/>
    <lineage>
        <taxon>Bacteria</taxon>
        <taxon>Bacillati</taxon>
        <taxon>Bacillota</taxon>
        <taxon>Bacilli</taxon>
        <taxon>Bacillales</taxon>
        <taxon>Alicyclobacillaceae</taxon>
        <taxon>Alicyclobacillus</taxon>
    </lineage>
</organism>
<reference evidence="8" key="1">
    <citation type="submission" date="2022-08" db="EMBL/GenBank/DDBJ databases">
        <title>Alicyclobacillus dauci DSM2870, complete genome.</title>
        <authorList>
            <person name="Wang Q."/>
            <person name="Cai R."/>
            <person name="Wang Z."/>
        </authorList>
    </citation>
    <scope>NUCLEOTIDE SEQUENCE</scope>
    <source>
        <strain evidence="8">DSM 28700</strain>
    </source>
</reference>
<dbReference type="Gene3D" id="1.10.3720.10">
    <property type="entry name" value="MetI-like"/>
    <property type="match status" value="1"/>
</dbReference>
<keyword evidence="5 6" id="KW-0472">Membrane</keyword>
<feature type="transmembrane region" description="Helical" evidence="6">
    <location>
        <begin position="178"/>
        <end position="201"/>
    </location>
</feature>
<dbReference type="PROSITE" id="PS50928">
    <property type="entry name" value="ABC_TM1"/>
    <property type="match status" value="1"/>
</dbReference>
<feature type="transmembrane region" description="Helical" evidence="6">
    <location>
        <begin position="76"/>
        <end position="94"/>
    </location>
</feature>
<evidence type="ECO:0000256" key="4">
    <source>
        <dbReference type="ARBA" id="ARBA00022989"/>
    </source>
</evidence>
<feature type="transmembrane region" description="Helical" evidence="6">
    <location>
        <begin position="23"/>
        <end position="43"/>
    </location>
</feature>
<dbReference type="InterPro" id="IPR051204">
    <property type="entry name" value="ABC_transp_perm/SBD"/>
</dbReference>
<evidence type="ECO:0000313" key="8">
    <source>
        <dbReference type="EMBL" id="WAH36295.1"/>
    </source>
</evidence>
<gene>
    <name evidence="8" type="ORF">NZD86_18995</name>
</gene>
<feature type="transmembrane region" description="Helical" evidence="6">
    <location>
        <begin position="149"/>
        <end position="172"/>
    </location>
</feature>
<evidence type="ECO:0000313" key="9">
    <source>
        <dbReference type="Proteomes" id="UP001164803"/>
    </source>
</evidence>
<dbReference type="InterPro" id="IPR035906">
    <property type="entry name" value="MetI-like_sf"/>
</dbReference>
<accession>A0ABY6Z0L5</accession>
<comment type="subcellular location">
    <subcellularLocation>
        <location evidence="6">Cell membrane</location>
        <topology evidence="6">Multi-pass membrane protein</topology>
    </subcellularLocation>
    <subcellularLocation>
        <location evidence="1">Membrane</location>
        <topology evidence="1">Multi-pass membrane protein</topology>
    </subcellularLocation>
</comment>
<evidence type="ECO:0000256" key="2">
    <source>
        <dbReference type="ARBA" id="ARBA00022448"/>
    </source>
</evidence>
<dbReference type="SUPFAM" id="SSF161098">
    <property type="entry name" value="MetI-like"/>
    <property type="match status" value="1"/>
</dbReference>
<evidence type="ECO:0000256" key="3">
    <source>
        <dbReference type="ARBA" id="ARBA00022692"/>
    </source>
</evidence>
<dbReference type="PANTHER" id="PTHR30177">
    <property type="entry name" value="GLYCINE BETAINE/L-PROLINE TRANSPORT SYSTEM PERMEASE PROTEIN PROW"/>
    <property type="match status" value="1"/>
</dbReference>
<evidence type="ECO:0000256" key="1">
    <source>
        <dbReference type="ARBA" id="ARBA00004141"/>
    </source>
</evidence>
<protein>
    <submittedName>
        <fullName evidence="8">ABC transporter permease</fullName>
    </submittedName>
</protein>
<evidence type="ECO:0000259" key="7">
    <source>
        <dbReference type="PROSITE" id="PS50928"/>
    </source>
</evidence>
<dbReference type="CDD" id="cd06261">
    <property type="entry name" value="TM_PBP2"/>
    <property type="match status" value="1"/>
</dbReference>
<evidence type="ECO:0000256" key="6">
    <source>
        <dbReference type="RuleBase" id="RU363032"/>
    </source>
</evidence>
<keyword evidence="4 6" id="KW-1133">Transmembrane helix</keyword>
<keyword evidence="3 6" id="KW-0812">Transmembrane</keyword>
<name>A0ABY6Z0L5_9BACL</name>
<keyword evidence="2 6" id="KW-0813">Transport</keyword>
<proteinExistence type="inferred from homology"/>
<sequence length="224" mass="24085">MNTFFQTMVNEAPEIFNKVGQHIYLSIIAIALACIISIPLGIYLTRHPKLATPVIVVVSIIQTIPSLALLGFMIPLFGIGTLPALIALLLYALLPIVRNTYTGILEVDKSLLEAGKGMGMTRQQVLWMVELPLSRSVIMAGVRTSTVQTIGVATLATFIGAGGLGDLIIRGIDMIDTQLILAGAIPAALLAILFDFLLLWLDRVFTPKGMRSSGQVDGTVTQQK</sequence>
<dbReference type="PANTHER" id="PTHR30177:SF4">
    <property type="entry name" value="OSMOPROTECTANT IMPORT PERMEASE PROTEIN OSMW"/>
    <property type="match status" value="1"/>
</dbReference>
<dbReference type="Pfam" id="PF00528">
    <property type="entry name" value="BPD_transp_1"/>
    <property type="match status" value="1"/>
</dbReference>
<comment type="similarity">
    <text evidence="6">Belongs to the binding-protein-dependent transport system permease family.</text>
</comment>
<dbReference type="RefSeq" id="WP_268043620.1">
    <property type="nucleotide sequence ID" value="NZ_CP104064.1"/>
</dbReference>
<dbReference type="EMBL" id="CP104064">
    <property type="protein sequence ID" value="WAH36295.1"/>
    <property type="molecule type" value="Genomic_DNA"/>
</dbReference>
<feature type="domain" description="ABC transmembrane type-1" evidence="7">
    <location>
        <begin position="19"/>
        <end position="198"/>
    </location>
</feature>
<keyword evidence="9" id="KW-1185">Reference proteome</keyword>
<dbReference type="Proteomes" id="UP001164803">
    <property type="component" value="Chromosome"/>
</dbReference>